<organism evidence="3 4">
    <name type="scientific">Elysia crispata</name>
    <name type="common">lettuce slug</name>
    <dbReference type="NCBI Taxonomy" id="231223"/>
    <lineage>
        <taxon>Eukaryota</taxon>
        <taxon>Metazoa</taxon>
        <taxon>Spiralia</taxon>
        <taxon>Lophotrochozoa</taxon>
        <taxon>Mollusca</taxon>
        <taxon>Gastropoda</taxon>
        <taxon>Heterobranchia</taxon>
        <taxon>Euthyneura</taxon>
        <taxon>Panpulmonata</taxon>
        <taxon>Sacoglossa</taxon>
        <taxon>Placobranchoidea</taxon>
        <taxon>Plakobranchidae</taxon>
        <taxon>Elysia</taxon>
    </lineage>
</organism>
<accession>A0AAE1CMD1</accession>
<evidence type="ECO:0000256" key="2">
    <source>
        <dbReference type="SAM" id="SignalP"/>
    </source>
</evidence>
<sequence>MKLYLAVLCLVSLVVVSATPTQRSFYKEFATFIDKGEAASSNANGGGAAADEDDNNEDDDHDDRDDDDDDDDDNDDDDEEEEDDEAMASYFKERIHTQFL</sequence>
<evidence type="ECO:0000256" key="1">
    <source>
        <dbReference type="SAM" id="MobiDB-lite"/>
    </source>
</evidence>
<feature type="chain" id="PRO_5042077762" evidence="2">
    <location>
        <begin position="19"/>
        <end position="100"/>
    </location>
</feature>
<dbReference type="AlphaFoldDB" id="A0AAE1CMD1"/>
<gene>
    <name evidence="3" type="ORF">RRG08_055258</name>
</gene>
<comment type="caution">
    <text evidence="3">The sequence shown here is derived from an EMBL/GenBank/DDBJ whole genome shotgun (WGS) entry which is preliminary data.</text>
</comment>
<evidence type="ECO:0000313" key="4">
    <source>
        <dbReference type="Proteomes" id="UP001283361"/>
    </source>
</evidence>
<protein>
    <submittedName>
        <fullName evidence="3">Uncharacterized protein</fullName>
    </submittedName>
</protein>
<keyword evidence="2" id="KW-0732">Signal</keyword>
<evidence type="ECO:0000313" key="3">
    <source>
        <dbReference type="EMBL" id="KAK3713616.1"/>
    </source>
</evidence>
<proteinExistence type="predicted"/>
<feature type="region of interest" description="Disordered" evidence="1">
    <location>
        <begin position="38"/>
        <end position="90"/>
    </location>
</feature>
<feature type="compositionally biased region" description="Acidic residues" evidence="1">
    <location>
        <begin position="50"/>
        <end position="86"/>
    </location>
</feature>
<reference evidence="3" key="1">
    <citation type="journal article" date="2023" name="G3 (Bethesda)">
        <title>A reference genome for the long-term kleptoplast-retaining sea slug Elysia crispata morphotype clarki.</title>
        <authorList>
            <person name="Eastman K.E."/>
            <person name="Pendleton A.L."/>
            <person name="Shaikh M.A."/>
            <person name="Suttiyut T."/>
            <person name="Ogas R."/>
            <person name="Tomko P."/>
            <person name="Gavelis G."/>
            <person name="Widhalm J.R."/>
            <person name="Wisecaver J.H."/>
        </authorList>
    </citation>
    <scope>NUCLEOTIDE SEQUENCE</scope>
    <source>
        <strain evidence="3">ECLA1</strain>
    </source>
</reference>
<keyword evidence="4" id="KW-1185">Reference proteome</keyword>
<dbReference type="Proteomes" id="UP001283361">
    <property type="component" value="Unassembled WGS sequence"/>
</dbReference>
<name>A0AAE1CMD1_9GAST</name>
<dbReference type="EMBL" id="JAWDGP010007558">
    <property type="protein sequence ID" value="KAK3713616.1"/>
    <property type="molecule type" value="Genomic_DNA"/>
</dbReference>
<feature type="signal peptide" evidence="2">
    <location>
        <begin position="1"/>
        <end position="18"/>
    </location>
</feature>